<dbReference type="HOGENOM" id="CLU_478753_0_0_10"/>
<dbReference type="ESTHER" id="chlt3-b3qu99">
    <property type="family name" value="Duf_1350"/>
</dbReference>
<evidence type="ECO:0000256" key="1">
    <source>
        <dbReference type="SAM" id="MobiDB-lite"/>
    </source>
</evidence>
<sequence length="569" mass="63664">MRIDYMRISKSWVAEHPKPKGVILFYGSPLFGQIPTVSYDYFLENLYNAEYSIVAIPFQFGFNHAGIAEALLEERDKVRQEVPALAELPTFWIGHGLGCKYIALLEVFTDPKTNVFLMKTPDAGNIEKQGILNEPSLFIAPEIADTNAMTQLPVVSSLLNWMNFGAYPSKEELKQLIQESELFELTGMISFLNDFTSDNAKDAASYNDAAWFFEALNQKTNGQFPYKEVSDGYDKPFGLRVGDVVFDMALSTSLTRSLPRELEPATIELLDELAQRCGAISSTLQIKKPEPVKPIVVEEKKPEPVKPVVEEKKPEPVKPVVEEKKPEPVKPVVEEKKLEPVKPIVEEKKPEPVKPVVEEKKPEPVKPVVAEKKPEPVKPIVEEKKPEPVKPVVEEKKPEPVKPVVEEKKPEPVKPVVAEKKPEPVKPIVEEKKPEPVKPVVEEKKPEPVKPVVEEKKPEPVKPVVEEKKPEPVKPVVAEKKPEPAKSHGAMKPSGNKKAEHQKSSDIKPAFDAKKAEPAKKPEQKPAEETPVYEARKIAEGTQEGSSPKTAQSSTFSGFKKKKKKKTKK</sequence>
<dbReference type="PANTHER" id="PTHR34127">
    <property type="entry name" value="OS04G0405600 PROTEIN"/>
    <property type="match status" value="1"/>
</dbReference>
<keyword evidence="3" id="KW-1185">Reference proteome</keyword>
<dbReference type="InterPro" id="IPR010765">
    <property type="entry name" value="DUF1350"/>
</dbReference>
<dbReference type="PANTHER" id="PTHR34127:SF1">
    <property type="entry name" value="OS04G0405600 PROTEIN"/>
    <property type="match status" value="1"/>
</dbReference>
<dbReference type="RefSeq" id="WP_012500432.1">
    <property type="nucleotide sequence ID" value="NC_011026.1"/>
</dbReference>
<name>B3QU99_CHLT3</name>
<protein>
    <submittedName>
        <fullName evidence="2">Uncharacterized protein</fullName>
    </submittedName>
</protein>
<dbReference type="AlphaFoldDB" id="B3QU99"/>
<evidence type="ECO:0000313" key="2">
    <source>
        <dbReference type="EMBL" id="ACF14348.1"/>
    </source>
</evidence>
<accession>B3QU99</accession>
<reference evidence="2 3" key="1">
    <citation type="submission" date="2008-06" db="EMBL/GenBank/DDBJ databases">
        <title>Complete sequence of Chloroherpeton thalassium ATCC 35110.</title>
        <authorList>
            <consortium name="US DOE Joint Genome Institute"/>
            <person name="Lucas S."/>
            <person name="Copeland A."/>
            <person name="Lapidus A."/>
            <person name="Glavina del Rio T."/>
            <person name="Dalin E."/>
            <person name="Tice H."/>
            <person name="Bruce D."/>
            <person name="Goodwin L."/>
            <person name="Pitluck S."/>
            <person name="Schmutz J."/>
            <person name="Larimer F."/>
            <person name="Land M."/>
            <person name="Hauser L."/>
            <person name="Kyrpides N."/>
            <person name="Mikhailova N."/>
            <person name="Liu Z."/>
            <person name="Li T."/>
            <person name="Zhao F."/>
            <person name="Overmann J."/>
            <person name="Bryant D.A."/>
            <person name="Richardson P."/>
        </authorList>
    </citation>
    <scope>NUCLEOTIDE SEQUENCE [LARGE SCALE GENOMIC DNA]</scope>
    <source>
        <strain evidence="3">ATCC 35110 / GB-78</strain>
    </source>
</reference>
<feature type="region of interest" description="Disordered" evidence="1">
    <location>
        <begin position="303"/>
        <end position="569"/>
    </location>
</feature>
<dbReference type="STRING" id="517418.Ctha_1892"/>
<dbReference type="Pfam" id="PF07082">
    <property type="entry name" value="DUF1350"/>
    <property type="match status" value="1"/>
</dbReference>
<dbReference type="OrthoDB" id="148926at2"/>
<gene>
    <name evidence="2" type="ordered locus">Ctha_1892</name>
</gene>
<dbReference type="eggNOG" id="COG4223">
    <property type="taxonomic scope" value="Bacteria"/>
</dbReference>
<feature type="compositionally biased region" description="Polar residues" evidence="1">
    <location>
        <begin position="543"/>
        <end position="557"/>
    </location>
</feature>
<feature type="compositionally biased region" description="Basic and acidic residues" evidence="1">
    <location>
        <begin position="497"/>
        <end position="539"/>
    </location>
</feature>
<evidence type="ECO:0000313" key="3">
    <source>
        <dbReference type="Proteomes" id="UP000001208"/>
    </source>
</evidence>
<dbReference type="KEGG" id="cts:Ctha_1892"/>
<dbReference type="Proteomes" id="UP000001208">
    <property type="component" value="Chromosome"/>
</dbReference>
<feature type="compositionally biased region" description="Basic and acidic residues" evidence="1">
    <location>
        <begin position="303"/>
        <end position="486"/>
    </location>
</feature>
<organism evidence="2 3">
    <name type="scientific">Chloroherpeton thalassium (strain ATCC 35110 / GB-78)</name>
    <dbReference type="NCBI Taxonomy" id="517418"/>
    <lineage>
        <taxon>Bacteria</taxon>
        <taxon>Pseudomonadati</taxon>
        <taxon>Chlorobiota</taxon>
        <taxon>Chlorobiia</taxon>
        <taxon>Chlorobiales</taxon>
        <taxon>Chloroherpetonaceae</taxon>
        <taxon>Chloroherpeton</taxon>
    </lineage>
</organism>
<proteinExistence type="predicted"/>
<dbReference type="EMBL" id="CP001100">
    <property type="protein sequence ID" value="ACF14348.1"/>
    <property type="molecule type" value="Genomic_DNA"/>
</dbReference>
<feature type="compositionally biased region" description="Basic residues" evidence="1">
    <location>
        <begin position="559"/>
        <end position="569"/>
    </location>
</feature>